<reference evidence="3 4" key="1">
    <citation type="journal article" date="2019" name="Int. J. Syst. Evol. Microbiol.">
        <title>The Draft Whole-Genome Sequence of the Antibiotic Producer Empedobacter haloabium ATCC 31962 Provides Indications for Its Taxonomic Reclassification.</title>
        <authorList>
            <person name="Miess H."/>
            <person name="Arlt P."/>
            <person name="Apel A.K."/>
            <person name="Weber T."/>
            <person name="Nieselt K."/>
            <person name="Hanssen F."/>
            <person name="Czemmel S."/>
            <person name="Nahnsen S."/>
            <person name="Gross H."/>
        </authorList>
    </citation>
    <scope>NUCLEOTIDE SEQUENCE [LARGE SCALE GENOMIC DNA]</scope>
    <source>
        <strain evidence="3 4">ATCC 31962</strain>
    </source>
</reference>
<evidence type="ECO:0000313" key="3">
    <source>
        <dbReference type="EMBL" id="WUR14440.1"/>
    </source>
</evidence>
<dbReference type="InterPro" id="IPR042204">
    <property type="entry name" value="2Fe-2S-bd_N"/>
</dbReference>
<keyword evidence="4" id="KW-1185">Reference proteome</keyword>
<keyword evidence="2" id="KW-0472">Membrane</keyword>
<keyword evidence="2" id="KW-1133">Transmembrane helix</keyword>
<dbReference type="Proteomes" id="UP000321323">
    <property type="component" value="Chromosome"/>
</dbReference>
<accession>A0ABZ1UNZ1</accession>
<sequence length="85" mass="8820">MTERSCSVTIDGIAVTVPAGASVVAAIVTAGTLRTRTSMTGQCRFALCGMGRCQECRVTVDGQPHVLACRTACRDGMQIQTGTLA</sequence>
<dbReference type="SUPFAM" id="SSF54292">
    <property type="entry name" value="2Fe-2S ferredoxin-like"/>
    <property type="match status" value="1"/>
</dbReference>
<evidence type="ECO:0000313" key="4">
    <source>
        <dbReference type="Proteomes" id="UP000321323"/>
    </source>
</evidence>
<evidence type="ECO:0000256" key="2">
    <source>
        <dbReference type="SAM" id="Phobius"/>
    </source>
</evidence>
<keyword evidence="2" id="KW-0812">Transmembrane</keyword>
<evidence type="ECO:0000256" key="1">
    <source>
        <dbReference type="ARBA" id="ARBA00023002"/>
    </source>
</evidence>
<protein>
    <submittedName>
        <fullName evidence="3">(2Fe-2S)-binding protein</fullName>
    </submittedName>
</protein>
<dbReference type="InterPro" id="IPR036010">
    <property type="entry name" value="2Fe-2S_ferredoxin-like_sf"/>
</dbReference>
<feature type="transmembrane region" description="Helical" evidence="2">
    <location>
        <begin position="12"/>
        <end position="33"/>
    </location>
</feature>
<proteinExistence type="predicted"/>
<dbReference type="Gene3D" id="3.10.20.440">
    <property type="entry name" value="2Fe-2S iron-sulphur cluster binding domain, sarcosine oxidase, alpha subunit, N-terminal domain"/>
    <property type="match status" value="1"/>
</dbReference>
<organism evidence="3 4">
    <name type="scientific">[Empedobacter] haloabium</name>
    <dbReference type="NCBI Taxonomy" id="592317"/>
    <lineage>
        <taxon>Bacteria</taxon>
        <taxon>Pseudomonadati</taxon>
        <taxon>Pseudomonadota</taxon>
        <taxon>Betaproteobacteria</taxon>
        <taxon>Burkholderiales</taxon>
        <taxon>Oxalobacteraceae</taxon>
        <taxon>Telluria group</taxon>
        <taxon>Telluria group incertae sedis</taxon>
    </lineage>
</organism>
<gene>
    <name evidence="3" type="ORF">E7V67_004870</name>
</gene>
<dbReference type="Pfam" id="PF13510">
    <property type="entry name" value="Fer2_4"/>
    <property type="match status" value="1"/>
</dbReference>
<keyword evidence="1" id="KW-0560">Oxidoreductase</keyword>
<name>A0ABZ1UNZ1_9BURK</name>
<dbReference type="EMBL" id="CP136508">
    <property type="protein sequence ID" value="WUR14440.1"/>
    <property type="molecule type" value="Genomic_DNA"/>
</dbReference>